<sequence length="188" mass="20561">MSILIINGSPRKNGATAKILIAISDRISEDKKVELIHISDLNIKPCMGCMKCRPEKECVLPEDDAHLMRKKINEADALVVGTPTYWGNMSGQLKILFDRNVPLFEYIGKGIPKPKQKGKKAIIVTASAAPWPFNLLGSQGAGAIRAVKVVLRSAGYKIIGTINMPNTKKTTDTPKKILKKAKRLGSKL</sequence>
<dbReference type="GO" id="GO:0016491">
    <property type="term" value="F:oxidoreductase activity"/>
    <property type="evidence" value="ECO:0007669"/>
    <property type="project" value="InterPro"/>
</dbReference>
<dbReference type="SUPFAM" id="SSF52218">
    <property type="entry name" value="Flavoproteins"/>
    <property type="match status" value="1"/>
</dbReference>
<reference evidence="4" key="1">
    <citation type="journal article" date="2014" name="Front. Microbiol.">
        <title>High frequency of phylogenetically diverse reductive dehalogenase-homologous genes in deep subseafloor sedimentary metagenomes.</title>
        <authorList>
            <person name="Kawai M."/>
            <person name="Futagami T."/>
            <person name="Toyoda A."/>
            <person name="Takaki Y."/>
            <person name="Nishi S."/>
            <person name="Hori S."/>
            <person name="Arai W."/>
            <person name="Tsubouchi T."/>
            <person name="Morono Y."/>
            <person name="Uchiyama I."/>
            <person name="Ito T."/>
            <person name="Fujiyama A."/>
            <person name="Inagaki F."/>
            <person name="Takami H."/>
        </authorList>
    </citation>
    <scope>NUCLEOTIDE SEQUENCE</scope>
    <source>
        <strain evidence="4">Expedition CK06-06</strain>
    </source>
</reference>
<dbReference type="Gene3D" id="3.40.50.360">
    <property type="match status" value="1"/>
</dbReference>
<proteinExistence type="predicted"/>
<evidence type="ECO:0000256" key="2">
    <source>
        <dbReference type="ARBA" id="ARBA00022643"/>
    </source>
</evidence>
<dbReference type="PANTHER" id="PTHR43278">
    <property type="entry name" value="NAD(P)H-DEPENDENT FMN-CONTAINING OXIDOREDUCTASE YWQN-RELATED"/>
    <property type="match status" value="1"/>
</dbReference>
<evidence type="ECO:0000313" key="4">
    <source>
        <dbReference type="EMBL" id="GAH50954.1"/>
    </source>
</evidence>
<keyword evidence="2" id="KW-0288">FMN</keyword>
<dbReference type="AlphaFoldDB" id="X1HAU9"/>
<dbReference type="Pfam" id="PF03358">
    <property type="entry name" value="FMN_red"/>
    <property type="match status" value="1"/>
</dbReference>
<dbReference type="EMBL" id="BARU01016651">
    <property type="protein sequence ID" value="GAH50954.1"/>
    <property type="molecule type" value="Genomic_DNA"/>
</dbReference>
<dbReference type="PANTHER" id="PTHR43278:SF2">
    <property type="entry name" value="IRON-SULFUR FLAVOPROTEIN"/>
    <property type="match status" value="1"/>
</dbReference>
<dbReference type="InterPro" id="IPR005025">
    <property type="entry name" value="FMN_Rdtase-like_dom"/>
</dbReference>
<protein>
    <recommendedName>
        <fullName evidence="3">NADPH-dependent FMN reductase-like domain-containing protein</fullName>
    </recommendedName>
</protein>
<accession>X1HAU9</accession>
<organism evidence="4">
    <name type="scientific">marine sediment metagenome</name>
    <dbReference type="NCBI Taxonomy" id="412755"/>
    <lineage>
        <taxon>unclassified sequences</taxon>
        <taxon>metagenomes</taxon>
        <taxon>ecological metagenomes</taxon>
    </lineage>
</organism>
<dbReference type="InterPro" id="IPR029039">
    <property type="entry name" value="Flavoprotein-like_sf"/>
</dbReference>
<evidence type="ECO:0000256" key="1">
    <source>
        <dbReference type="ARBA" id="ARBA00022630"/>
    </source>
</evidence>
<name>X1HAU9_9ZZZZ</name>
<dbReference type="InterPro" id="IPR051796">
    <property type="entry name" value="ISF_SsuE-like"/>
</dbReference>
<gene>
    <name evidence="4" type="ORF">S03H2_27670</name>
</gene>
<keyword evidence="1" id="KW-0285">Flavoprotein</keyword>
<comment type="caution">
    <text evidence="4">The sequence shown here is derived from an EMBL/GenBank/DDBJ whole genome shotgun (WGS) entry which is preliminary data.</text>
</comment>
<feature type="domain" description="NADPH-dependent FMN reductase-like" evidence="3">
    <location>
        <begin position="1"/>
        <end position="128"/>
    </location>
</feature>
<evidence type="ECO:0000259" key="3">
    <source>
        <dbReference type="Pfam" id="PF03358"/>
    </source>
</evidence>